<name>A0A4Q7NQ62_9ACTN</name>
<feature type="transmembrane region" description="Helical" evidence="1">
    <location>
        <begin position="224"/>
        <end position="246"/>
    </location>
</feature>
<evidence type="ECO:0000313" key="2">
    <source>
        <dbReference type="EMBL" id="RZS87343.1"/>
    </source>
</evidence>
<feature type="transmembrane region" description="Helical" evidence="1">
    <location>
        <begin position="76"/>
        <end position="96"/>
    </location>
</feature>
<feature type="transmembrane region" description="Helical" evidence="1">
    <location>
        <begin position="258"/>
        <end position="280"/>
    </location>
</feature>
<feature type="transmembrane region" description="Helical" evidence="1">
    <location>
        <begin position="137"/>
        <end position="155"/>
    </location>
</feature>
<organism evidence="2 3">
    <name type="scientific">Motilibacter rhizosphaerae</name>
    <dbReference type="NCBI Taxonomy" id="598652"/>
    <lineage>
        <taxon>Bacteria</taxon>
        <taxon>Bacillati</taxon>
        <taxon>Actinomycetota</taxon>
        <taxon>Actinomycetes</taxon>
        <taxon>Motilibacterales</taxon>
        <taxon>Motilibacteraceae</taxon>
        <taxon>Motilibacter</taxon>
    </lineage>
</organism>
<gene>
    <name evidence="2" type="ORF">EV189_2769</name>
</gene>
<dbReference type="EMBL" id="SGXD01000003">
    <property type="protein sequence ID" value="RZS87343.1"/>
    <property type="molecule type" value="Genomic_DNA"/>
</dbReference>
<proteinExistence type="predicted"/>
<dbReference type="Proteomes" id="UP000293638">
    <property type="component" value="Unassembled WGS sequence"/>
</dbReference>
<evidence type="ECO:0000313" key="3">
    <source>
        <dbReference type="Proteomes" id="UP000293638"/>
    </source>
</evidence>
<keyword evidence="1" id="KW-0812">Transmembrane</keyword>
<reference evidence="2 3" key="1">
    <citation type="submission" date="2019-02" db="EMBL/GenBank/DDBJ databases">
        <title>Genomic Encyclopedia of Type Strains, Phase IV (KMG-IV): sequencing the most valuable type-strain genomes for metagenomic binning, comparative biology and taxonomic classification.</title>
        <authorList>
            <person name="Goeker M."/>
        </authorList>
    </citation>
    <scope>NUCLEOTIDE SEQUENCE [LARGE SCALE GENOMIC DNA]</scope>
    <source>
        <strain evidence="2 3">DSM 45622</strain>
    </source>
</reference>
<feature type="transmembrane region" description="Helical" evidence="1">
    <location>
        <begin position="196"/>
        <end position="218"/>
    </location>
</feature>
<protein>
    <recommendedName>
        <fullName evidence="4">Integral membrane protein</fullName>
    </recommendedName>
</protein>
<dbReference type="RefSeq" id="WP_130493475.1">
    <property type="nucleotide sequence ID" value="NZ_SGXD01000003.1"/>
</dbReference>
<comment type="caution">
    <text evidence="2">The sequence shown here is derived from an EMBL/GenBank/DDBJ whole genome shotgun (WGS) entry which is preliminary data.</text>
</comment>
<dbReference type="AlphaFoldDB" id="A0A4Q7NQ62"/>
<accession>A0A4Q7NQ62</accession>
<keyword evidence="1" id="KW-0472">Membrane</keyword>
<dbReference type="PANTHER" id="PTHR40761">
    <property type="entry name" value="CONSERVED INTEGRAL MEMBRANE ALANINE VALINE AND LEUCINE RICH PROTEIN-RELATED"/>
    <property type="match status" value="1"/>
</dbReference>
<feature type="transmembrane region" description="Helical" evidence="1">
    <location>
        <begin position="102"/>
        <end position="125"/>
    </location>
</feature>
<dbReference type="OrthoDB" id="4229124at2"/>
<keyword evidence="3" id="KW-1185">Reference proteome</keyword>
<evidence type="ECO:0008006" key="4">
    <source>
        <dbReference type="Google" id="ProtNLM"/>
    </source>
</evidence>
<keyword evidence="1" id="KW-1133">Transmembrane helix</keyword>
<dbReference type="PANTHER" id="PTHR40761:SF1">
    <property type="entry name" value="CONSERVED INTEGRAL MEMBRANE ALANINE VALINE AND LEUCINE RICH PROTEIN-RELATED"/>
    <property type="match status" value="1"/>
</dbReference>
<feature type="transmembrane region" description="Helical" evidence="1">
    <location>
        <begin position="161"/>
        <end position="184"/>
    </location>
</feature>
<sequence>MSVALAVGCAAGSAACFGLASALQHAQAGLVQKRGPLDPALLGSLARRPAWLASWPLELTAIVLQALALRWGAVTLVQAVIVAGLPVAVVVAALLARRRLALAELIGVVACCGGILLVLAGLARVSARSASPDAPPSAVAVVVLVALGGALLVAAREWTRGAGAMTGAAAGVAAGAAAVPLAVAVRGLSGSGLGVLLGWSPWLALAAGTLGLLLSQAAFQHGSIGAPLAALTVVEPVVGAVLAAALLRAPLAHGVHGWAELVAGAVVAAGGVVLLAPSAAVETPV</sequence>
<evidence type="ECO:0000256" key="1">
    <source>
        <dbReference type="SAM" id="Phobius"/>
    </source>
</evidence>